<comment type="caution">
    <text evidence="2">The sequence shown here is derived from an EMBL/GenBank/DDBJ whole genome shotgun (WGS) entry which is preliminary data.</text>
</comment>
<evidence type="ECO:0000256" key="1">
    <source>
        <dbReference type="SAM" id="MobiDB-lite"/>
    </source>
</evidence>
<dbReference type="Proteomes" id="UP000823775">
    <property type="component" value="Unassembled WGS sequence"/>
</dbReference>
<evidence type="ECO:0000313" key="2">
    <source>
        <dbReference type="EMBL" id="MCD7458667.1"/>
    </source>
</evidence>
<name>A0ABS8SID6_DATST</name>
<reference evidence="2 3" key="1">
    <citation type="journal article" date="2021" name="BMC Genomics">
        <title>Datura genome reveals duplications of psychoactive alkaloid biosynthetic genes and high mutation rate following tissue culture.</title>
        <authorList>
            <person name="Rajewski A."/>
            <person name="Carter-House D."/>
            <person name="Stajich J."/>
            <person name="Litt A."/>
        </authorList>
    </citation>
    <scope>NUCLEOTIDE SEQUENCE [LARGE SCALE GENOMIC DNA]</scope>
    <source>
        <strain evidence="2">AR-01</strain>
    </source>
</reference>
<keyword evidence="3" id="KW-1185">Reference proteome</keyword>
<dbReference type="EMBL" id="JACEIK010000534">
    <property type="protein sequence ID" value="MCD7458667.1"/>
    <property type="molecule type" value="Genomic_DNA"/>
</dbReference>
<protein>
    <submittedName>
        <fullName evidence="2">Uncharacterized protein</fullName>
    </submittedName>
</protein>
<organism evidence="2 3">
    <name type="scientific">Datura stramonium</name>
    <name type="common">Jimsonweed</name>
    <name type="synonym">Common thornapple</name>
    <dbReference type="NCBI Taxonomy" id="4076"/>
    <lineage>
        <taxon>Eukaryota</taxon>
        <taxon>Viridiplantae</taxon>
        <taxon>Streptophyta</taxon>
        <taxon>Embryophyta</taxon>
        <taxon>Tracheophyta</taxon>
        <taxon>Spermatophyta</taxon>
        <taxon>Magnoliopsida</taxon>
        <taxon>eudicotyledons</taxon>
        <taxon>Gunneridae</taxon>
        <taxon>Pentapetalae</taxon>
        <taxon>asterids</taxon>
        <taxon>lamiids</taxon>
        <taxon>Solanales</taxon>
        <taxon>Solanaceae</taxon>
        <taxon>Solanoideae</taxon>
        <taxon>Datureae</taxon>
        <taxon>Datura</taxon>
    </lineage>
</organism>
<evidence type="ECO:0000313" key="3">
    <source>
        <dbReference type="Proteomes" id="UP000823775"/>
    </source>
</evidence>
<sequence>MATPPRNTMEAQTGALNALGPWKRQVFSKTQSLCTPKKVRMKLGSSSEKALTLADATSEGRGKSNREVTLPWVPLLMGQFLVRDAHATSKLRERASLIGREGKQGGGLFEAS</sequence>
<accession>A0ABS8SID6</accession>
<feature type="region of interest" description="Disordered" evidence="1">
    <location>
        <begin position="45"/>
        <end position="65"/>
    </location>
</feature>
<proteinExistence type="predicted"/>
<gene>
    <name evidence="2" type="ORF">HAX54_038864</name>
</gene>